<evidence type="ECO:0000313" key="4">
    <source>
        <dbReference type="Proteomes" id="UP000076321"/>
    </source>
</evidence>
<reference evidence="2 4" key="1">
    <citation type="submission" date="2015-12" db="EMBL/GenBank/DDBJ databases">
        <title>Amycolatopsis regifaucium genome sequencing and assembly.</title>
        <authorList>
            <person name="Mayilraj S."/>
        </authorList>
    </citation>
    <scope>NUCLEOTIDE SEQUENCE [LARGE SCALE GENOMIC DNA]</scope>
    <source>
        <strain evidence="2 4">GY080</strain>
    </source>
</reference>
<keyword evidence="5" id="KW-1185">Reference proteome</keyword>
<protein>
    <submittedName>
        <fullName evidence="2">Aldo/keto reductase</fullName>
    </submittedName>
</protein>
<dbReference type="InterPro" id="IPR023210">
    <property type="entry name" value="NADP_OxRdtase_dom"/>
</dbReference>
<dbReference type="RefSeq" id="WP_061989978.1">
    <property type="nucleotide sequence ID" value="NZ_FOPQ01000016.1"/>
</dbReference>
<accession>A0A154MQD6</accession>
<organism evidence="2 4">
    <name type="scientific">Amycolatopsis regifaucium</name>
    <dbReference type="NCBI Taxonomy" id="546365"/>
    <lineage>
        <taxon>Bacteria</taxon>
        <taxon>Bacillati</taxon>
        <taxon>Actinomycetota</taxon>
        <taxon>Actinomycetes</taxon>
        <taxon>Pseudonocardiales</taxon>
        <taxon>Pseudonocardiaceae</taxon>
        <taxon>Amycolatopsis</taxon>
    </lineage>
</organism>
<dbReference type="AlphaFoldDB" id="A0A154MQD6"/>
<reference evidence="3 5" key="2">
    <citation type="submission" date="2016-11" db="EMBL/GenBank/DDBJ databases">
        <title>Genome sequencing of Amycolatopsis regifaucium.</title>
        <authorList>
            <person name="Mayilraj S."/>
            <person name="Kaur N."/>
        </authorList>
    </citation>
    <scope>NUCLEOTIDE SEQUENCE [LARGE SCALE GENOMIC DNA]</scope>
    <source>
        <strain evidence="3 5">GY080</strain>
    </source>
</reference>
<proteinExistence type="predicted"/>
<gene>
    <name evidence="3" type="ORF">ATP06_0235720</name>
    <name evidence="2" type="ORF">AVL48_26075</name>
</gene>
<comment type="caution">
    <text evidence="2">The sequence shown here is derived from an EMBL/GenBank/DDBJ whole genome shotgun (WGS) entry which is preliminary data.</text>
</comment>
<dbReference type="PANTHER" id="PTHR43364">
    <property type="entry name" value="NADH-SPECIFIC METHYLGLYOXAL REDUCTASE-RELATED"/>
    <property type="match status" value="1"/>
</dbReference>
<evidence type="ECO:0000259" key="1">
    <source>
        <dbReference type="Pfam" id="PF00248"/>
    </source>
</evidence>
<sequence length="323" mass="34794">MRESRRLGRSDLLVSPFGLGTSTWGTTTDHDAAASQLDAYLEAGGNLLDTADVYGDGEAERTIGRLFGAGLPREALVVATKSAGVIVDGRPTADASRGYLLKALDASLSRLGTDHVDLWQLHAWDKKVPIDETLEAIDTAIASGKARNAGVCNYAGWQTAVAAVRQVDKNSQPLASTQVEYSLLERGIEREVVPAAKNLGLGILPWAPLGRGVLSAKYRHGVPEERAGSRFFNWYVGRHLNDRAARIVEVVASVADELGVTPVVASLAWLRDRPGVVAPLVGARTLEQLEESLAGADFCLPEEHRLKLDEVSRPRRGYPEVSI</sequence>
<evidence type="ECO:0000313" key="3">
    <source>
        <dbReference type="EMBL" id="OKA03458.1"/>
    </source>
</evidence>
<evidence type="ECO:0000313" key="2">
    <source>
        <dbReference type="EMBL" id="KZB86514.1"/>
    </source>
</evidence>
<dbReference type="OrthoDB" id="9768793at2"/>
<dbReference type="EMBL" id="LOBU02000031">
    <property type="protein sequence ID" value="OKA03458.1"/>
    <property type="molecule type" value="Genomic_DNA"/>
</dbReference>
<dbReference type="Proteomes" id="UP000076321">
    <property type="component" value="Unassembled WGS sequence"/>
</dbReference>
<feature type="domain" description="NADP-dependent oxidoreductase" evidence="1">
    <location>
        <begin position="18"/>
        <end position="311"/>
    </location>
</feature>
<dbReference type="SUPFAM" id="SSF51430">
    <property type="entry name" value="NAD(P)-linked oxidoreductase"/>
    <property type="match status" value="1"/>
</dbReference>
<dbReference type="InterPro" id="IPR036812">
    <property type="entry name" value="NAD(P)_OxRdtase_dom_sf"/>
</dbReference>
<name>A0A154MQD6_9PSEU</name>
<dbReference type="PANTHER" id="PTHR43364:SF18">
    <property type="entry name" value="OXIDOREDUCTASE"/>
    <property type="match status" value="1"/>
</dbReference>
<dbReference type="InterPro" id="IPR050523">
    <property type="entry name" value="AKR_Detox_Biosynth"/>
</dbReference>
<dbReference type="Pfam" id="PF00248">
    <property type="entry name" value="Aldo_ket_red"/>
    <property type="match status" value="1"/>
</dbReference>
<dbReference type="Gene3D" id="3.20.20.100">
    <property type="entry name" value="NADP-dependent oxidoreductase domain"/>
    <property type="match status" value="1"/>
</dbReference>
<dbReference type="GO" id="GO:0005829">
    <property type="term" value="C:cytosol"/>
    <property type="evidence" value="ECO:0007669"/>
    <property type="project" value="TreeGrafter"/>
</dbReference>
<dbReference type="EMBL" id="LQCI01000007">
    <property type="protein sequence ID" value="KZB86514.1"/>
    <property type="molecule type" value="Genomic_DNA"/>
</dbReference>
<evidence type="ECO:0000313" key="5">
    <source>
        <dbReference type="Proteomes" id="UP000186883"/>
    </source>
</evidence>
<dbReference type="Proteomes" id="UP000186883">
    <property type="component" value="Unassembled WGS sequence"/>
</dbReference>